<dbReference type="PRINTS" id="PR00081">
    <property type="entry name" value="GDHRDH"/>
</dbReference>
<dbReference type="Proteomes" id="UP000799750">
    <property type="component" value="Unassembled WGS sequence"/>
</dbReference>
<dbReference type="InterPro" id="IPR002347">
    <property type="entry name" value="SDR_fam"/>
</dbReference>
<protein>
    <submittedName>
        <fullName evidence="2">NAD(P)-binding protein</fullName>
    </submittedName>
</protein>
<dbReference type="OrthoDB" id="5840532at2759"/>
<reference evidence="2" key="1">
    <citation type="journal article" date="2020" name="Stud. Mycol.">
        <title>101 Dothideomycetes genomes: a test case for predicting lifestyles and emergence of pathogens.</title>
        <authorList>
            <person name="Haridas S."/>
            <person name="Albert R."/>
            <person name="Binder M."/>
            <person name="Bloem J."/>
            <person name="Labutti K."/>
            <person name="Salamov A."/>
            <person name="Andreopoulos B."/>
            <person name="Baker S."/>
            <person name="Barry K."/>
            <person name="Bills G."/>
            <person name="Bluhm B."/>
            <person name="Cannon C."/>
            <person name="Castanera R."/>
            <person name="Culley D."/>
            <person name="Daum C."/>
            <person name="Ezra D."/>
            <person name="Gonzalez J."/>
            <person name="Henrissat B."/>
            <person name="Kuo A."/>
            <person name="Liang C."/>
            <person name="Lipzen A."/>
            <person name="Lutzoni F."/>
            <person name="Magnuson J."/>
            <person name="Mondo S."/>
            <person name="Nolan M."/>
            <person name="Ohm R."/>
            <person name="Pangilinan J."/>
            <person name="Park H.-J."/>
            <person name="Ramirez L."/>
            <person name="Alfaro M."/>
            <person name="Sun H."/>
            <person name="Tritt A."/>
            <person name="Yoshinaga Y."/>
            <person name="Zwiers L.-H."/>
            <person name="Turgeon B."/>
            <person name="Goodwin S."/>
            <person name="Spatafora J."/>
            <person name="Crous P."/>
            <person name="Grigoriev I."/>
        </authorList>
    </citation>
    <scope>NUCLEOTIDE SEQUENCE</scope>
    <source>
        <strain evidence="2">CBS 269.34</strain>
    </source>
</reference>
<proteinExistence type="predicted"/>
<dbReference type="SUPFAM" id="SSF51735">
    <property type="entry name" value="NAD(P)-binding Rossmann-fold domains"/>
    <property type="match status" value="1"/>
</dbReference>
<dbReference type="InterPro" id="IPR036291">
    <property type="entry name" value="NAD(P)-bd_dom_sf"/>
</dbReference>
<organism evidence="2 3">
    <name type="scientific">Lophium mytilinum</name>
    <dbReference type="NCBI Taxonomy" id="390894"/>
    <lineage>
        <taxon>Eukaryota</taxon>
        <taxon>Fungi</taxon>
        <taxon>Dikarya</taxon>
        <taxon>Ascomycota</taxon>
        <taxon>Pezizomycotina</taxon>
        <taxon>Dothideomycetes</taxon>
        <taxon>Pleosporomycetidae</taxon>
        <taxon>Mytilinidiales</taxon>
        <taxon>Mytilinidiaceae</taxon>
        <taxon>Lophium</taxon>
    </lineage>
</organism>
<dbReference type="EMBL" id="MU004190">
    <property type="protein sequence ID" value="KAF2494615.1"/>
    <property type="molecule type" value="Genomic_DNA"/>
</dbReference>
<dbReference type="PANTHER" id="PTHR42820">
    <property type="entry name" value="SHORT-CHAIN DEHYDROGENASE REDUCTASE"/>
    <property type="match status" value="1"/>
</dbReference>
<name>A0A6A6QQC5_9PEZI</name>
<dbReference type="AlphaFoldDB" id="A0A6A6QQC5"/>
<evidence type="ECO:0000313" key="3">
    <source>
        <dbReference type="Proteomes" id="UP000799750"/>
    </source>
</evidence>
<dbReference type="Pfam" id="PF13561">
    <property type="entry name" value="adh_short_C2"/>
    <property type="match status" value="1"/>
</dbReference>
<dbReference type="PROSITE" id="PS00061">
    <property type="entry name" value="ADH_SHORT"/>
    <property type="match status" value="1"/>
</dbReference>
<keyword evidence="1" id="KW-0521">NADP</keyword>
<dbReference type="PANTHER" id="PTHR42820:SF1">
    <property type="entry name" value="SHORT-CHAIN DEHYDROGENASE_REDUCTASE FAMILY PROTEIN"/>
    <property type="match status" value="1"/>
</dbReference>
<sequence>MSRRSGPLAPGIAFITGGARGLGNAIAVSFAKEGSGGVAIVDIQDEETMNAGKRKVEAYGTKCLAIRADVTKEAEVERAVAEAVAEFGRIDYAANFAGITGGAASVIDGSIEHFQKVQDVNSTGVFLCTKHELRQMIKQSSIEVESGRVPQVGSVVNCASVNSIQTMAGSTAYTASKHAVVGITKTAAIEARGHNIRVNAVSPGFLPTAIVAGLADATSGPGKDMWDAFNARQGRPGQVEEIGDAVVLLSTPRMSLVNGHNLVVDGGFTINEGLD</sequence>
<evidence type="ECO:0000313" key="2">
    <source>
        <dbReference type="EMBL" id="KAF2494615.1"/>
    </source>
</evidence>
<dbReference type="PRINTS" id="PR00080">
    <property type="entry name" value="SDRFAMILY"/>
</dbReference>
<dbReference type="CDD" id="cd05233">
    <property type="entry name" value="SDR_c"/>
    <property type="match status" value="1"/>
</dbReference>
<dbReference type="Gene3D" id="3.40.50.720">
    <property type="entry name" value="NAD(P)-binding Rossmann-like Domain"/>
    <property type="match status" value="1"/>
</dbReference>
<gene>
    <name evidence="2" type="ORF">BU16DRAFT_618650</name>
</gene>
<dbReference type="InterPro" id="IPR020904">
    <property type="entry name" value="Sc_DH/Rdtase_CS"/>
</dbReference>
<dbReference type="FunFam" id="3.40.50.720:FF:000084">
    <property type="entry name" value="Short-chain dehydrogenase reductase"/>
    <property type="match status" value="1"/>
</dbReference>
<keyword evidence="3" id="KW-1185">Reference proteome</keyword>
<evidence type="ECO:0000256" key="1">
    <source>
        <dbReference type="ARBA" id="ARBA00022857"/>
    </source>
</evidence>
<accession>A0A6A6QQC5</accession>